<reference evidence="1" key="1">
    <citation type="submission" date="2021-02" db="EMBL/GenBank/DDBJ databases">
        <authorList>
            <person name="Dougan E. K."/>
            <person name="Rhodes N."/>
            <person name="Thang M."/>
            <person name="Chan C."/>
        </authorList>
    </citation>
    <scope>NUCLEOTIDE SEQUENCE</scope>
</reference>
<gene>
    <name evidence="1" type="ORF">PGLA2088_LOCUS38003</name>
</gene>
<sequence length="164" mass="16925">PEETVFEWWEQDKDEPQAPWTALADCLFGGASSEASTWRLAMRLAGFTLDRHSSLAEALASASGARGWAALSPPAGAVPDDDDDDEFALADRAAKQVVEEFLRAAKIARPSATIVPAKAPAKAPTTATTATTATTTTATTAAIAPARAAATAAAAVAPKLEDMD</sequence>
<accession>A0A813KXI4</accession>
<evidence type="ECO:0000313" key="2">
    <source>
        <dbReference type="Proteomes" id="UP000626109"/>
    </source>
</evidence>
<dbReference type="EMBL" id="CAJNNW010032646">
    <property type="protein sequence ID" value="CAE8714457.1"/>
    <property type="molecule type" value="Genomic_DNA"/>
</dbReference>
<dbReference type="AlphaFoldDB" id="A0A813KXI4"/>
<proteinExistence type="predicted"/>
<feature type="non-terminal residue" evidence="1">
    <location>
        <position position="164"/>
    </location>
</feature>
<organism evidence="1 2">
    <name type="scientific">Polarella glacialis</name>
    <name type="common">Dinoflagellate</name>
    <dbReference type="NCBI Taxonomy" id="89957"/>
    <lineage>
        <taxon>Eukaryota</taxon>
        <taxon>Sar</taxon>
        <taxon>Alveolata</taxon>
        <taxon>Dinophyceae</taxon>
        <taxon>Suessiales</taxon>
        <taxon>Suessiaceae</taxon>
        <taxon>Polarella</taxon>
    </lineage>
</organism>
<dbReference type="Proteomes" id="UP000626109">
    <property type="component" value="Unassembled WGS sequence"/>
</dbReference>
<name>A0A813KXI4_POLGL</name>
<protein>
    <submittedName>
        <fullName evidence="1">Uncharacterized protein</fullName>
    </submittedName>
</protein>
<evidence type="ECO:0000313" key="1">
    <source>
        <dbReference type="EMBL" id="CAE8714457.1"/>
    </source>
</evidence>
<comment type="caution">
    <text evidence="1">The sequence shown here is derived from an EMBL/GenBank/DDBJ whole genome shotgun (WGS) entry which is preliminary data.</text>
</comment>